<dbReference type="PANTHER" id="PTHR44936:SF10">
    <property type="entry name" value="SENSOR PROTEIN RSTB"/>
    <property type="match status" value="1"/>
</dbReference>
<dbReference type="InterPro" id="IPR031909">
    <property type="entry name" value="KinB_sensor_dom"/>
</dbReference>
<dbReference type="InterPro" id="IPR003660">
    <property type="entry name" value="HAMP_dom"/>
</dbReference>
<dbReference type="GO" id="GO:0005524">
    <property type="term" value="F:ATP binding"/>
    <property type="evidence" value="ECO:0007669"/>
    <property type="project" value="UniProtKB-KW"/>
</dbReference>
<keyword evidence="4" id="KW-0472">Membrane</keyword>
<dbReference type="Gene3D" id="1.20.120.880">
    <property type="entry name" value="Histidine kinase (KinB), sensor domain"/>
    <property type="match status" value="1"/>
</dbReference>
<dbReference type="InterPro" id="IPR036890">
    <property type="entry name" value="HATPase_C_sf"/>
</dbReference>
<dbReference type="Pfam" id="PF00672">
    <property type="entry name" value="HAMP"/>
    <property type="match status" value="1"/>
</dbReference>
<dbReference type="SUPFAM" id="SSF55874">
    <property type="entry name" value="ATPase domain of HSP90 chaperone/DNA topoisomerase II/histidine kinase"/>
    <property type="match status" value="1"/>
</dbReference>
<dbReference type="InterPro" id="IPR036097">
    <property type="entry name" value="HisK_dim/P_sf"/>
</dbReference>
<evidence type="ECO:0000313" key="10">
    <source>
        <dbReference type="EMBL" id="AVK02698.1"/>
    </source>
</evidence>
<comment type="subcellular location">
    <subcellularLocation>
        <location evidence="2">Cell membrane</location>
        <topology evidence="2">Multi-pass membrane protein</topology>
    </subcellularLocation>
</comment>
<dbReference type="SUPFAM" id="SSF158472">
    <property type="entry name" value="HAMP domain-like"/>
    <property type="match status" value="1"/>
</dbReference>
<dbReference type="PRINTS" id="PR00344">
    <property type="entry name" value="BCTRLSENSOR"/>
</dbReference>
<dbReference type="NCBIfam" id="TIGR00229">
    <property type="entry name" value="sensory_box"/>
    <property type="match status" value="1"/>
</dbReference>
<dbReference type="InterPro" id="IPR035965">
    <property type="entry name" value="PAS-like_dom_sf"/>
</dbReference>
<dbReference type="InterPro" id="IPR004358">
    <property type="entry name" value="Sig_transdc_His_kin-like_C"/>
</dbReference>
<dbReference type="InterPro" id="IPR000014">
    <property type="entry name" value="PAS"/>
</dbReference>
<accession>A0A2R3ILA4</accession>
<evidence type="ECO:0000256" key="7">
    <source>
        <dbReference type="ARBA" id="ARBA00022741"/>
    </source>
</evidence>
<dbReference type="InterPro" id="IPR013656">
    <property type="entry name" value="PAS_4"/>
</dbReference>
<evidence type="ECO:0000256" key="5">
    <source>
        <dbReference type="ARBA" id="ARBA00022553"/>
    </source>
</evidence>
<reference evidence="10 11" key="1">
    <citation type="submission" date="2018-02" db="EMBL/GenBank/DDBJ databases">
        <title>FDA/CDC Antimicrobial Resistant Isolate Bank Genome Sequencing.</title>
        <authorList>
            <person name="Benahmed F.H."/>
            <person name="Lutgring J.D."/>
            <person name="Yoo B."/>
            <person name="Machado M."/>
            <person name="Brown A."/>
            <person name="McAllister G."/>
            <person name="Perry A."/>
            <person name="Halpin A.L."/>
            <person name="Vavikolanu K."/>
            <person name="Ott S."/>
            <person name="Zhao X."/>
            <person name="Tallon L.J."/>
            <person name="Sadzewicz L."/>
            <person name="Aluvathingal J."/>
            <person name="Nadendla S."/>
            <person name="Voskania-kordi A."/>
            <person name="Simonyan V."/>
            <person name="Patel J."/>
            <person name="Shawar R.M."/>
        </authorList>
    </citation>
    <scope>NUCLEOTIDE SEQUENCE [LARGE SCALE GENOMIC DNA]</scope>
    <source>
        <strain evidence="10 11">AR_0356</strain>
    </source>
</reference>
<evidence type="ECO:0000256" key="1">
    <source>
        <dbReference type="ARBA" id="ARBA00000085"/>
    </source>
</evidence>
<dbReference type="Proteomes" id="UP000238390">
    <property type="component" value="Chromosome"/>
</dbReference>
<dbReference type="Pfam" id="PF08448">
    <property type="entry name" value="PAS_4"/>
    <property type="match status" value="1"/>
</dbReference>
<dbReference type="Pfam" id="PF16767">
    <property type="entry name" value="KinB_sensor"/>
    <property type="match status" value="1"/>
</dbReference>
<keyword evidence="5" id="KW-0597">Phosphoprotein</keyword>
<evidence type="ECO:0000256" key="8">
    <source>
        <dbReference type="ARBA" id="ARBA00022777"/>
    </source>
</evidence>
<dbReference type="Pfam" id="PF00512">
    <property type="entry name" value="HisKA"/>
    <property type="match status" value="1"/>
</dbReference>
<dbReference type="PROSITE" id="PS50109">
    <property type="entry name" value="HIS_KIN"/>
    <property type="match status" value="1"/>
</dbReference>
<dbReference type="SMART" id="SM00387">
    <property type="entry name" value="HATPase_c"/>
    <property type="match status" value="1"/>
</dbReference>
<dbReference type="InterPro" id="IPR050980">
    <property type="entry name" value="2C_sensor_his_kinase"/>
</dbReference>
<dbReference type="CDD" id="cd19409">
    <property type="entry name" value="KinB_sensor"/>
    <property type="match status" value="1"/>
</dbReference>
<dbReference type="GO" id="GO:0005886">
    <property type="term" value="C:plasma membrane"/>
    <property type="evidence" value="ECO:0007669"/>
    <property type="project" value="UniProtKB-SubCell"/>
</dbReference>
<dbReference type="CDD" id="cd00075">
    <property type="entry name" value="HATPase"/>
    <property type="match status" value="1"/>
</dbReference>
<dbReference type="CDD" id="cd06225">
    <property type="entry name" value="HAMP"/>
    <property type="match status" value="1"/>
</dbReference>
<evidence type="ECO:0000256" key="4">
    <source>
        <dbReference type="ARBA" id="ARBA00022475"/>
    </source>
</evidence>
<keyword evidence="9" id="KW-0067">ATP-binding</keyword>
<dbReference type="InterPro" id="IPR003594">
    <property type="entry name" value="HATPase_dom"/>
</dbReference>
<keyword evidence="11" id="KW-1185">Reference proteome</keyword>
<evidence type="ECO:0000256" key="2">
    <source>
        <dbReference type="ARBA" id="ARBA00004651"/>
    </source>
</evidence>
<dbReference type="InterPro" id="IPR038320">
    <property type="entry name" value="KinB_N_sf"/>
</dbReference>
<keyword evidence="6 10" id="KW-0808">Transferase</keyword>
<dbReference type="InterPro" id="IPR003661">
    <property type="entry name" value="HisK_dim/P_dom"/>
</dbReference>
<organism evidence="10 11">
    <name type="scientific">Pseudomonas paraeruginosa</name>
    <dbReference type="NCBI Taxonomy" id="2994495"/>
    <lineage>
        <taxon>Bacteria</taxon>
        <taxon>Pseudomonadati</taxon>
        <taxon>Pseudomonadota</taxon>
        <taxon>Gammaproteobacteria</taxon>
        <taxon>Pseudomonadales</taxon>
        <taxon>Pseudomonadaceae</taxon>
        <taxon>Pseudomonas</taxon>
    </lineage>
</organism>
<dbReference type="Gene3D" id="3.30.450.20">
    <property type="entry name" value="PAS domain"/>
    <property type="match status" value="1"/>
</dbReference>
<sequence length="595" mass="66342">MNMPLPMKLRTRLFLSISALITVSLFGLLLGLFSVMQLGRAQEQRMSHHYTTIEASQQLRQLLGDQLVILLRARPDSQALERSQNDFRRVLEQGRSNAVDSAEQAALDGIRDAYRQLQAQTQPLLEAPLDDSDDFSEAFNTLRLRLQDLHQLALSGISAAETNARHRAYLVAGLLGLVGVAILLIGFVTAHSIARRFGAPIETLARAADKIGKGDFDVTLPTTNLAEVGQLTRRFGLMAEALRQYRRTSVEEMLSGERRLQAVLDSIDDGLVIFDNQGRIEHANPVAIRQLFVSNDPHGKRIDEILGDEGLREAVEKALQGEVQDEAMPDLEVDVAGESRLLAWSLYPVTHPGGHSVGAVLVVRDVTEQRAFERVRSEFVLRASHELRTPVTGMQMAFSLLRERLDFPAESREADLIQTVDEEMSRLVLLINDLLNFSRYQTGMQKLELTTCDLVDLLTQAQQRFVPKGEARRVSLELELGEELPHLQLDRLQIERVIDNLLENALRHSSESGQIHLQARRQGDRVLIAVEDNGEGIPFSQQGRIFEPFVQVGRKKGGAGLGLALCKEIIQLHGGRIAVRSQPGQGARFYMLLPV</sequence>
<dbReference type="InterPro" id="IPR005467">
    <property type="entry name" value="His_kinase_dom"/>
</dbReference>
<keyword evidence="4" id="KW-1003">Cell membrane</keyword>
<dbReference type="SUPFAM" id="SSF55785">
    <property type="entry name" value="PYP-like sensor domain (PAS domain)"/>
    <property type="match status" value="1"/>
</dbReference>
<dbReference type="PROSITE" id="PS50885">
    <property type="entry name" value="HAMP"/>
    <property type="match status" value="1"/>
</dbReference>
<dbReference type="PANTHER" id="PTHR44936">
    <property type="entry name" value="SENSOR PROTEIN CREC"/>
    <property type="match status" value="1"/>
</dbReference>
<dbReference type="CDD" id="cd00082">
    <property type="entry name" value="HisKA"/>
    <property type="match status" value="1"/>
</dbReference>
<dbReference type="RefSeq" id="WP_079383522.1">
    <property type="nucleotide sequence ID" value="NZ_CP027169.1"/>
</dbReference>
<dbReference type="SMART" id="SM00304">
    <property type="entry name" value="HAMP"/>
    <property type="match status" value="1"/>
</dbReference>
<dbReference type="Gene3D" id="1.10.8.500">
    <property type="entry name" value="HAMP domain in histidine kinase"/>
    <property type="match status" value="1"/>
</dbReference>
<dbReference type="EC" id="2.7.13.3" evidence="3"/>
<dbReference type="Gene3D" id="3.30.565.10">
    <property type="entry name" value="Histidine kinase-like ATPase, C-terminal domain"/>
    <property type="match status" value="1"/>
</dbReference>
<dbReference type="CDD" id="cd00130">
    <property type="entry name" value="PAS"/>
    <property type="match status" value="1"/>
</dbReference>
<name>A0A2R3ILA4_9PSED</name>
<dbReference type="SUPFAM" id="SSF47384">
    <property type="entry name" value="Homodimeric domain of signal transducing histidine kinase"/>
    <property type="match status" value="1"/>
</dbReference>
<keyword evidence="7" id="KW-0547">Nucleotide-binding</keyword>
<dbReference type="AlphaFoldDB" id="A0A2R3ILA4"/>
<dbReference type="FunFam" id="3.30.565.10:FF:000006">
    <property type="entry name" value="Sensor histidine kinase WalK"/>
    <property type="match status" value="1"/>
</dbReference>
<dbReference type="EMBL" id="CP027169">
    <property type="protein sequence ID" value="AVK02698.1"/>
    <property type="molecule type" value="Genomic_DNA"/>
</dbReference>
<dbReference type="GO" id="GO:0000155">
    <property type="term" value="F:phosphorelay sensor kinase activity"/>
    <property type="evidence" value="ECO:0007669"/>
    <property type="project" value="InterPro"/>
</dbReference>
<evidence type="ECO:0000256" key="6">
    <source>
        <dbReference type="ARBA" id="ARBA00022679"/>
    </source>
</evidence>
<proteinExistence type="predicted"/>
<evidence type="ECO:0000256" key="9">
    <source>
        <dbReference type="ARBA" id="ARBA00022840"/>
    </source>
</evidence>
<evidence type="ECO:0000256" key="3">
    <source>
        <dbReference type="ARBA" id="ARBA00012438"/>
    </source>
</evidence>
<gene>
    <name evidence="10" type="primary">kinB</name>
    <name evidence="10" type="ORF">CSB93_1132</name>
</gene>
<evidence type="ECO:0000313" key="11">
    <source>
        <dbReference type="Proteomes" id="UP000238390"/>
    </source>
</evidence>
<dbReference type="Pfam" id="PF02518">
    <property type="entry name" value="HATPase_c"/>
    <property type="match status" value="1"/>
</dbReference>
<dbReference type="SMART" id="SM00388">
    <property type="entry name" value="HisKA"/>
    <property type="match status" value="1"/>
</dbReference>
<comment type="catalytic activity">
    <reaction evidence="1">
        <text>ATP + protein L-histidine = ADP + protein N-phospho-L-histidine.</text>
        <dbReference type="EC" id="2.7.13.3"/>
    </reaction>
</comment>
<dbReference type="Gene3D" id="1.10.287.130">
    <property type="match status" value="1"/>
</dbReference>
<dbReference type="SMART" id="SM00091">
    <property type="entry name" value="PAS"/>
    <property type="match status" value="1"/>
</dbReference>
<keyword evidence="8" id="KW-0418">Kinase</keyword>
<protein>
    <recommendedName>
        <fullName evidence="3">histidine kinase</fullName>
        <ecNumber evidence="3">2.7.13.3</ecNumber>
    </recommendedName>
</protein>